<dbReference type="GO" id="GO:0016020">
    <property type="term" value="C:membrane"/>
    <property type="evidence" value="ECO:0007669"/>
    <property type="project" value="InterPro"/>
</dbReference>
<feature type="transmembrane region" description="Helical" evidence="1">
    <location>
        <begin position="129"/>
        <end position="150"/>
    </location>
</feature>
<evidence type="ECO:0000313" key="3">
    <source>
        <dbReference type="Proteomes" id="UP000586722"/>
    </source>
</evidence>
<keyword evidence="1" id="KW-1133">Transmembrane helix</keyword>
<sequence>MGTLGGAVFHLLHMPLPWTLGSMIFTMVAAVARAPIRAPLRLRPALVTVIGVMLGSGFTPDLIGHLDDWAISLGFLVLYLVLAGLLAVPFYQRFGGFDRVTAFCSGMPGGLMEMVTLGADLGGDERKIILAHAARIVVTICLVSFWFRIVEGQAVGSMMAKANPLGLEDIALLTLCGVIGAVAATRLKLPAATLMGPMLLSAVVHVTGLTASAPPALLIIIAQVLMGTIMGCRFLGAGTREVAQALALSFGATVMTLGLTLVFAALFAGIMMQTPAQIVLAYAPGGLTEMSLIALAMKAEVAYVASHHIARIALLVACAPLILTLLERRRTRRIAGADQTDASARGAPGE</sequence>
<keyword evidence="1" id="KW-0812">Transmembrane</keyword>
<dbReference type="InterPro" id="IPR007820">
    <property type="entry name" value="AbrB_fam"/>
</dbReference>
<dbReference type="Proteomes" id="UP000586722">
    <property type="component" value="Unassembled WGS sequence"/>
</dbReference>
<feature type="transmembrane region" description="Helical" evidence="1">
    <location>
        <begin position="44"/>
        <end position="63"/>
    </location>
</feature>
<name>A0A7X5F0S2_9HYPH</name>
<dbReference type="PIRSF" id="PIRSF038991">
    <property type="entry name" value="Protein_AbrB"/>
    <property type="match status" value="1"/>
</dbReference>
<dbReference type="PANTHER" id="PTHR38457">
    <property type="entry name" value="REGULATOR ABRB-RELATED"/>
    <property type="match status" value="1"/>
</dbReference>
<protein>
    <submittedName>
        <fullName evidence="2">AbrB family transcriptional regulator</fullName>
    </submittedName>
</protein>
<feature type="transmembrane region" description="Helical" evidence="1">
    <location>
        <begin position="170"/>
        <end position="187"/>
    </location>
</feature>
<dbReference type="AlphaFoldDB" id="A0A7X5F0S2"/>
<gene>
    <name evidence="2" type="ORF">GWI72_05185</name>
</gene>
<dbReference type="NCBIfam" id="TIGR03082">
    <property type="entry name" value="Gneg_AbrB_dup"/>
    <property type="match status" value="2"/>
</dbReference>
<organism evidence="2 3">
    <name type="scientific">Pannonibacter tanglangensis</name>
    <dbReference type="NCBI Taxonomy" id="2750084"/>
    <lineage>
        <taxon>Bacteria</taxon>
        <taxon>Pseudomonadati</taxon>
        <taxon>Pseudomonadota</taxon>
        <taxon>Alphaproteobacteria</taxon>
        <taxon>Hyphomicrobiales</taxon>
        <taxon>Stappiaceae</taxon>
        <taxon>Pannonibacter</taxon>
    </lineage>
</organism>
<feature type="transmembrane region" description="Helical" evidence="1">
    <location>
        <begin position="245"/>
        <end position="267"/>
    </location>
</feature>
<feature type="transmembrane region" description="Helical" evidence="1">
    <location>
        <begin position="69"/>
        <end position="91"/>
    </location>
</feature>
<dbReference type="PANTHER" id="PTHR38457:SF1">
    <property type="entry name" value="REGULATOR ABRB-RELATED"/>
    <property type="match status" value="1"/>
</dbReference>
<keyword evidence="1" id="KW-0472">Membrane</keyword>
<feature type="transmembrane region" description="Helical" evidence="1">
    <location>
        <begin position="309"/>
        <end position="326"/>
    </location>
</feature>
<evidence type="ECO:0000313" key="2">
    <source>
        <dbReference type="EMBL" id="NBN77660.1"/>
    </source>
</evidence>
<keyword evidence="3" id="KW-1185">Reference proteome</keyword>
<feature type="transmembrane region" description="Helical" evidence="1">
    <location>
        <begin position="12"/>
        <end position="32"/>
    </location>
</feature>
<dbReference type="Pfam" id="PF05145">
    <property type="entry name" value="AbrB"/>
    <property type="match status" value="1"/>
</dbReference>
<dbReference type="InterPro" id="IPR017516">
    <property type="entry name" value="AbrB_dup"/>
</dbReference>
<accession>A0A7X5F0S2</accession>
<comment type="caution">
    <text evidence="2">The sequence shown here is derived from an EMBL/GenBank/DDBJ whole genome shotgun (WGS) entry which is preliminary data.</text>
</comment>
<reference evidence="3" key="1">
    <citation type="submission" date="2020-01" db="EMBL/GenBank/DDBJ databases">
        <authorList>
            <person name="Fang Y."/>
            <person name="Sun R."/>
            <person name="Nie L."/>
            <person name="He J."/>
            <person name="Hao L."/>
            <person name="Wang L."/>
            <person name="Su S."/>
            <person name="Lv E."/>
            <person name="Zhang Z."/>
            <person name="Xie R."/>
            <person name="Liu H."/>
        </authorList>
    </citation>
    <scope>NUCLEOTIDE SEQUENCE [LARGE SCALE GENOMIC DNA]</scope>
    <source>
        <strain evidence="3">XCT-53</strain>
    </source>
</reference>
<dbReference type="EMBL" id="JAABLQ010000001">
    <property type="protein sequence ID" value="NBN77660.1"/>
    <property type="molecule type" value="Genomic_DNA"/>
</dbReference>
<dbReference type="GO" id="GO:0010468">
    <property type="term" value="P:regulation of gene expression"/>
    <property type="evidence" value="ECO:0007669"/>
    <property type="project" value="InterPro"/>
</dbReference>
<proteinExistence type="predicted"/>
<evidence type="ECO:0000256" key="1">
    <source>
        <dbReference type="SAM" id="Phobius"/>
    </source>
</evidence>
<feature type="transmembrane region" description="Helical" evidence="1">
    <location>
        <begin position="199"/>
        <end position="225"/>
    </location>
</feature>